<evidence type="ECO:0000256" key="1">
    <source>
        <dbReference type="SAM" id="MobiDB-lite"/>
    </source>
</evidence>
<protein>
    <submittedName>
        <fullName evidence="2">Uncharacterized protein</fullName>
    </submittedName>
</protein>
<dbReference type="AlphaFoldDB" id="A0A8X6SQT8"/>
<dbReference type="EMBL" id="BMAU01021348">
    <property type="protein sequence ID" value="GFY18257.1"/>
    <property type="molecule type" value="Genomic_DNA"/>
</dbReference>
<organism evidence="2 3">
    <name type="scientific">Trichonephila clavipes</name>
    <name type="common">Golden silk orbweaver</name>
    <name type="synonym">Nephila clavipes</name>
    <dbReference type="NCBI Taxonomy" id="2585209"/>
    <lineage>
        <taxon>Eukaryota</taxon>
        <taxon>Metazoa</taxon>
        <taxon>Ecdysozoa</taxon>
        <taxon>Arthropoda</taxon>
        <taxon>Chelicerata</taxon>
        <taxon>Arachnida</taxon>
        <taxon>Araneae</taxon>
        <taxon>Araneomorphae</taxon>
        <taxon>Entelegynae</taxon>
        <taxon>Araneoidea</taxon>
        <taxon>Nephilidae</taxon>
        <taxon>Trichonephila</taxon>
    </lineage>
</organism>
<gene>
    <name evidence="2" type="ORF">TNCV_2046631</name>
</gene>
<name>A0A8X6SQT8_TRICX</name>
<dbReference type="Proteomes" id="UP000887159">
    <property type="component" value="Unassembled WGS sequence"/>
</dbReference>
<comment type="caution">
    <text evidence="2">The sequence shown here is derived from an EMBL/GenBank/DDBJ whole genome shotgun (WGS) entry which is preliminary data.</text>
</comment>
<sequence>MLGVFDDASSSLAEDIPSTSNSTALLPNTSIDVSENEDRESRNTSFDNKRICFFCGRDRKQIKGKQQRLHSSNDTKVYDKLTEWVTKFQNQELLQTINNLKISNAPIFYQHSCEVGYFNDYKKITVNTVRTSWHSVRDIHKDIFEKIVSVIEDVVKKRNYLLLTSLCDMYNNELQEELIHQPEADVSLMTNHQLEEKIVKQFNPIKIVIKKKRKIILHKNSNLLEQEDLKKLEENDLIDKVAFILRSTILKMDKTTLPVVMKMEDLINGECTIPEKLDRFSKH</sequence>
<accession>A0A8X6SQT8</accession>
<feature type="compositionally biased region" description="Polar residues" evidence="1">
    <location>
        <begin position="8"/>
        <end position="33"/>
    </location>
</feature>
<proteinExistence type="predicted"/>
<evidence type="ECO:0000313" key="2">
    <source>
        <dbReference type="EMBL" id="GFY18257.1"/>
    </source>
</evidence>
<feature type="region of interest" description="Disordered" evidence="1">
    <location>
        <begin position="1"/>
        <end position="42"/>
    </location>
</feature>
<evidence type="ECO:0000313" key="3">
    <source>
        <dbReference type="Proteomes" id="UP000887159"/>
    </source>
</evidence>
<reference evidence="2" key="1">
    <citation type="submission" date="2020-08" db="EMBL/GenBank/DDBJ databases">
        <title>Multicomponent nature underlies the extraordinary mechanical properties of spider dragline silk.</title>
        <authorList>
            <person name="Kono N."/>
            <person name="Nakamura H."/>
            <person name="Mori M."/>
            <person name="Yoshida Y."/>
            <person name="Ohtoshi R."/>
            <person name="Malay A.D."/>
            <person name="Moran D.A.P."/>
            <person name="Tomita M."/>
            <person name="Numata K."/>
            <person name="Arakawa K."/>
        </authorList>
    </citation>
    <scope>NUCLEOTIDE SEQUENCE</scope>
</reference>
<keyword evidence="3" id="KW-1185">Reference proteome</keyword>